<dbReference type="InterPro" id="IPR013783">
    <property type="entry name" value="Ig-like_fold"/>
</dbReference>
<evidence type="ECO:0000256" key="1">
    <source>
        <dbReference type="SAM" id="Phobius"/>
    </source>
</evidence>
<accession>A0A8I0AM33</accession>
<protein>
    <recommendedName>
        <fullName evidence="2">Fibronectin type-III domain-containing protein</fullName>
    </recommendedName>
</protein>
<dbReference type="Gene3D" id="2.60.40.10">
    <property type="entry name" value="Immunoglobulins"/>
    <property type="match status" value="2"/>
</dbReference>
<dbReference type="EMBL" id="JACOOX010000001">
    <property type="protein sequence ID" value="MBC5661297.1"/>
    <property type="molecule type" value="Genomic_DNA"/>
</dbReference>
<organism evidence="3 4">
    <name type="scientific">Coprococcus hominis</name>
    <name type="common">ex Liu et al. 2022</name>
    <dbReference type="NCBI Taxonomy" id="2763039"/>
    <lineage>
        <taxon>Bacteria</taxon>
        <taxon>Bacillati</taxon>
        <taxon>Bacillota</taxon>
        <taxon>Clostridia</taxon>
        <taxon>Lachnospirales</taxon>
        <taxon>Lachnospiraceae</taxon>
        <taxon>Coprococcus</taxon>
    </lineage>
</organism>
<dbReference type="SUPFAM" id="SSF49265">
    <property type="entry name" value="Fibronectin type III"/>
    <property type="match status" value="1"/>
</dbReference>
<keyword evidence="1" id="KW-1133">Transmembrane helix</keyword>
<dbReference type="InterPro" id="IPR008930">
    <property type="entry name" value="Terpenoid_cyclase/PrenylTrfase"/>
</dbReference>
<dbReference type="CDD" id="cd00063">
    <property type="entry name" value="FN3"/>
    <property type="match status" value="2"/>
</dbReference>
<evidence type="ECO:0000259" key="2">
    <source>
        <dbReference type="PROSITE" id="PS50853"/>
    </source>
</evidence>
<evidence type="ECO:0000313" key="4">
    <source>
        <dbReference type="Proteomes" id="UP000615234"/>
    </source>
</evidence>
<gene>
    <name evidence="3" type="ORF">H8S09_00060</name>
</gene>
<keyword evidence="4" id="KW-1185">Reference proteome</keyword>
<dbReference type="SUPFAM" id="SSF48239">
    <property type="entry name" value="Terpenoid cyclases/Protein prenyltransferases"/>
    <property type="match status" value="1"/>
</dbReference>
<dbReference type="AlphaFoldDB" id="A0A8I0AM33"/>
<evidence type="ECO:0000313" key="3">
    <source>
        <dbReference type="EMBL" id="MBC5661297.1"/>
    </source>
</evidence>
<dbReference type="Gene3D" id="1.50.10.20">
    <property type="match status" value="1"/>
</dbReference>
<comment type="caution">
    <text evidence="3">The sequence shown here is derived from an EMBL/GenBank/DDBJ whole genome shotgun (WGS) entry which is preliminary data.</text>
</comment>
<keyword evidence="1" id="KW-0472">Membrane</keyword>
<dbReference type="RefSeq" id="WP_117808116.1">
    <property type="nucleotide sequence ID" value="NZ_JACOOX010000001.1"/>
</dbReference>
<name>A0A8I0AM33_9FIRM</name>
<feature type="domain" description="Fibronectin type-III" evidence="2">
    <location>
        <begin position="501"/>
        <end position="593"/>
    </location>
</feature>
<dbReference type="Proteomes" id="UP000615234">
    <property type="component" value="Unassembled WGS sequence"/>
</dbReference>
<sequence length="682" mass="74220">MRKIKENREKMYRSHWTKIVSYMLVMVMAVSLFGQVAVNGAFDGTGKQAGTGVIAGLSQVEAASDTSIDYKAALKETSVAIEKKLTTYKVEVADETGGTSVVDWYGPANASIGGEWAVIGESRYGRKNVLWYRAYYENLVRVLQAAGEAQASADGTTTGGSAKTVPLKLDSRKGTENSRAILALTAMGIDASNVEGYDLTAALSDMTYVKKQGLNGPIWALIALDSGNYEIPQITSGKTTAQVSREKLLSYILSSELTDGGFNLTKSDSQGADPDVTAMALQAFAPYYTGRITVGTELQKQIREAVDRNIQVLSDMQKTSGAYSSYGSENAESTAQVLVTLSSLGIDGSTDSRFVKNGKSVLDGLLYFYISSTGMFKHVDTEKSGNQMATEQSFYALVAYQRFQNKKATLYDMTDADKACVMDLTDCSVTISKTAYIYTGKTIRPAVTVTCKKLDGTTITLKKDTDYTVTYKNNKMSGKATVVVKGKGDYTGSVSRTITIAPTATVISSVTNTETGIRLKWKKTTGAEKYIIYRKAGNGSWKKYKSVKAANGCSFTDTKVTNGSKYAYKIRAYADGVYGAYSSIHTIYRVKQPALKVKKTGKGRLKCSWKKNTKANSYQIMYGTKASMQGAKTIAIKKAGTVKKTIAGLKAGKKYYVRIRSCKTVNKRKYYSSWSKTVNIRA</sequence>
<feature type="transmembrane region" description="Helical" evidence="1">
    <location>
        <begin position="20"/>
        <end position="38"/>
    </location>
</feature>
<proteinExistence type="predicted"/>
<reference evidence="3 4" key="1">
    <citation type="submission" date="2020-08" db="EMBL/GenBank/DDBJ databases">
        <title>Genome public.</title>
        <authorList>
            <person name="Liu C."/>
            <person name="Sun Q."/>
        </authorList>
    </citation>
    <scope>NUCLEOTIDE SEQUENCE [LARGE SCALE GENOMIC DNA]</scope>
    <source>
        <strain evidence="3 4">NSJ-10</strain>
    </source>
</reference>
<dbReference type="PROSITE" id="PS50853">
    <property type="entry name" value="FN3"/>
    <property type="match status" value="1"/>
</dbReference>
<dbReference type="SMART" id="SM00060">
    <property type="entry name" value="FN3"/>
    <property type="match status" value="2"/>
</dbReference>
<dbReference type="InterPro" id="IPR003961">
    <property type="entry name" value="FN3_dom"/>
</dbReference>
<dbReference type="InterPro" id="IPR036116">
    <property type="entry name" value="FN3_sf"/>
</dbReference>
<keyword evidence="1" id="KW-0812">Transmembrane</keyword>